<feature type="compositionally biased region" description="Basic and acidic residues" evidence="2">
    <location>
        <begin position="705"/>
        <end position="725"/>
    </location>
</feature>
<organism evidence="4 5">
    <name type="scientific">Leucocoprinus leucothites</name>
    <dbReference type="NCBI Taxonomy" id="201217"/>
    <lineage>
        <taxon>Eukaryota</taxon>
        <taxon>Fungi</taxon>
        <taxon>Dikarya</taxon>
        <taxon>Basidiomycota</taxon>
        <taxon>Agaricomycotina</taxon>
        <taxon>Agaricomycetes</taxon>
        <taxon>Agaricomycetidae</taxon>
        <taxon>Agaricales</taxon>
        <taxon>Agaricineae</taxon>
        <taxon>Agaricaceae</taxon>
        <taxon>Leucocoprinus</taxon>
    </lineage>
</organism>
<dbReference type="SUPFAM" id="SSF74788">
    <property type="entry name" value="Cullin repeat-like"/>
    <property type="match status" value="1"/>
</dbReference>
<feature type="region of interest" description="Disordered" evidence="2">
    <location>
        <begin position="702"/>
        <end position="750"/>
    </location>
</feature>
<keyword evidence="5" id="KW-1185">Reference proteome</keyword>
<dbReference type="Pfam" id="PF00888">
    <property type="entry name" value="Cullin"/>
    <property type="match status" value="1"/>
</dbReference>
<dbReference type="Gene3D" id="1.20.1310.10">
    <property type="entry name" value="Cullin Repeats"/>
    <property type="match status" value="2"/>
</dbReference>
<dbReference type="EMBL" id="JAACJO010000017">
    <property type="protein sequence ID" value="KAF5349128.1"/>
    <property type="molecule type" value="Genomic_DNA"/>
</dbReference>
<feature type="compositionally biased region" description="Basic residues" evidence="2">
    <location>
        <begin position="741"/>
        <end position="750"/>
    </location>
</feature>
<proteinExistence type="inferred from homology"/>
<reference evidence="4 5" key="1">
    <citation type="journal article" date="2020" name="ISME J.">
        <title>Uncovering the hidden diversity of litter-decomposition mechanisms in mushroom-forming fungi.</title>
        <authorList>
            <person name="Floudas D."/>
            <person name="Bentzer J."/>
            <person name="Ahren D."/>
            <person name="Johansson T."/>
            <person name="Persson P."/>
            <person name="Tunlid A."/>
        </authorList>
    </citation>
    <scope>NUCLEOTIDE SEQUENCE [LARGE SCALE GENOMIC DNA]</scope>
    <source>
        <strain evidence="4 5">CBS 146.42</strain>
    </source>
</reference>
<feature type="compositionally biased region" description="Basic and acidic residues" evidence="2">
    <location>
        <begin position="640"/>
        <end position="654"/>
    </location>
</feature>
<protein>
    <recommendedName>
        <fullName evidence="3">Cullin N-terminal domain-containing protein</fullName>
    </recommendedName>
</protein>
<evidence type="ECO:0000313" key="5">
    <source>
        <dbReference type="Proteomes" id="UP000559027"/>
    </source>
</evidence>
<sequence length="750" mass="85765">MSRIPQKILPILQRVLLINHDWPCETGILANISNLSLQALEEILSKLHPVLTLKQRRRGSDGWGSTSIFFYHASFMEFVVDQARSKYLCIVNQVHWNMIVARSLRLLNGMHKVNGIGYAEKAPRLRKLLSAIPNTKSACVAELLFLRDQLYNILCRQAFAWCMYADLSDREVVAELRLVDFTMLRMLKPSCTLSSDLADRFPEEIRLRSMCCVTPTSPREQTKIVTAEDPPSPLAKADEIWRYLSACFDLLISDTTTPRKFETRFATLLYKTLTSGHLRRSDFNYLYSQINQYLLIRTQEWAKAANSDIDQINSEFAVDYAIKWRRYARVVRHVELIWLHWDPGFFQGPDEVKSKDASGMVRSAMLYWKTNILTQKQIGNLTFTKFLLGLIDQKRNGDLANESLVYVFVQSLVILGCETVPPYEIENFRNPEVYEQYFEDEFLRVTRNYHTADAQTFLSENTLLTYLEHVEDRLLLESRIIGQILPSERHPVYIKECKKSLIENHLQLIYREFEKLLGVDKPEEHLGRIYSLASQVEATKKLRTIFAGHVKQVVSASMSRILNQTRDKSLSEPQGVIVSTLLTIHSQYSDLVQGVFKDDEEFRKCLDQVSGKLCDEHPLIGHVLCKYIQATKLEEGHHDEPQNIAEGSDHHEKTSNPLPKHLTASTATIRSHESLSYTEPTAAGASTTSNSDVIENHDAQMAPKAHTEDERGDVAVQDGKLEATPRDPALPPVSVHQTSGSRKRALSRRF</sequence>
<dbReference type="GO" id="GO:0031625">
    <property type="term" value="F:ubiquitin protein ligase binding"/>
    <property type="evidence" value="ECO:0007669"/>
    <property type="project" value="InterPro"/>
</dbReference>
<evidence type="ECO:0000259" key="3">
    <source>
        <dbReference type="Pfam" id="PF00888"/>
    </source>
</evidence>
<comment type="similarity">
    <text evidence="1">Belongs to the cullin family.</text>
</comment>
<dbReference type="InterPro" id="IPR016159">
    <property type="entry name" value="Cullin_repeat-like_dom_sf"/>
</dbReference>
<comment type="caution">
    <text evidence="4">The sequence shown here is derived from an EMBL/GenBank/DDBJ whole genome shotgun (WGS) entry which is preliminary data.</text>
</comment>
<dbReference type="InterPro" id="IPR001373">
    <property type="entry name" value="Cullin_N"/>
</dbReference>
<accession>A0A8H5CWZ7</accession>
<feature type="region of interest" description="Disordered" evidence="2">
    <location>
        <begin position="640"/>
        <end position="690"/>
    </location>
</feature>
<dbReference type="GO" id="GO:0006511">
    <property type="term" value="P:ubiquitin-dependent protein catabolic process"/>
    <property type="evidence" value="ECO:0007669"/>
    <property type="project" value="InterPro"/>
</dbReference>
<evidence type="ECO:0000256" key="1">
    <source>
        <dbReference type="ARBA" id="ARBA00006019"/>
    </source>
</evidence>
<dbReference type="Proteomes" id="UP000559027">
    <property type="component" value="Unassembled WGS sequence"/>
</dbReference>
<evidence type="ECO:0000256" key="2">
    <source>
        <dbReference type="SAM" id="MobiDB-lite"/>
    </source>
</evidence>
<dbReference type="AlphaFoldDB" id="A0A8H5CWZ7"/>
<name>A0A8H5CWZ7_9AGAR</name>
<feature type="domain" description="Cullin N-terminal" evidence="3">
    <location>
        <begin position="241"/>
        <end position="629"/>
    </location>
</feature>
<dbReference type="OrthoDB" id="3114541at2759"/>
<dbReference type="InterPro" id="IPR045093">
    <property type="entry name" value="Cullin"/>
</dbReference>
<evidence type="ECO:0000313" key="4">
    <source>
        <dbReference type="EMBL" id="KAF5349128.1"/>
    </source>
</evidence>
<feature type="compositionally biased region" description="Polar residues" evidence="2">
    <location>
        <begin position="663"/>
        <end position="690"/>
    </location>
</feature>
<dbReference type="PANTHER" id="PTHR11932">
    <property type="entry name" value="CULLIN"/>
    <property type="match status" value="1"/>
</dbReference>
<gene>
    <name evidence="4" type="ORF">D9756_009462</name>
</gene>